<evidence type="ECO:0000313" key="1">
    <source>
        <dbReference type="EMBL" id="CAH2355852.1"/>
    </source>
</evidence>
<reference evidence="1" key="1">
    <citation type="submission" date="2022-03" db="EMBL/GenBank/DDBJ databases">
        <authorList>
            <person name="Legras J.-L."/>
            <person name="Devillers H."/>
            <person name="Grondin C."/>
        </authorList>
    </citation>
    <scope>NUCLEOTIDE SEQUENCE</scope>
    <source>
        <strain evidence="1">CLIB 1423</strain>
    </source>
</reference>
<gene>
    <name evidence="1" type="ORF">CLIB1423_36S00320</name>
</gene>
<dbReference type="EMBL" id="CAKXYY010000036">
    <property type="protein sequence ID" value="CAH2355852.1"/>
    <property type="molecule type" value="Genomic_DNA"/>
</dbReference>
<name>A0A9P0QVL9_9ASCO</name>
<proteinExistence type="predicted"/>
<dbReference type="Proteomes" id="UP000837801">
    <property type="component" value="Unassembled WGS sequence"/>
</dbReference>
<evidence type="ECO:0000313" key="2">
    <source>
        <dbReference type="Proteomes" id="UP000837801"/>
    </source>
</evidence>
<protein>
    <submittedName>
        <fullName evidence="1">Uncharacterized protein</fullName>
    </submittedName>
</protein>
<sequence>MNRRNNAYNTFQKHYIDSLLPVGNLENLQTIDDFLYQIESTIARSDDYIPSSVIFSVLLTLSVESITINRRGTTAIDGVVPSSASISSEISRNYDDSYSAPVHMRALSILNRYLKLTIMQIKGGQDSSTFNEIKAMFMQFLILRSSKRGLRNVHKVNYDVVNQFERILNEKLVDSSQENSRSKYELDNDIVSDSEEELEVISQPFMQSELKRFHQRSSKTSNLPTPPNGVSETSALLEGMPHMETRSPTPGTSNQVGILEIFGEDLLPYKLNPLNESYDFWQLLQWCLNCNNSVIYSNYNKILSWMIDFVILDYRKYINGSNKSDESSVLLVCLLHQLSSKRIDWHDRLVEFTMSGLTSLNKCHPCYKREKWWKTPTKQQTFELAFPQFSLHTDSTVLRTKILLMVYIHDQYSKEFPNKLVKLVAPKVFQSPLNVIRQFFVKYHDMLKYFPNSELAQFYLELSIYLLREYNIDIPVNGSKAVGFILNLMSDKLVFKDFVLETFQYSSLGEFTEEKEKFQFLVGCMLQSVSKIVDTSEYLGVLKVAHKMSSEAFIDLESSLHHVKSTRKGSEKLQFDNIIRERRRHERVRRERLHIILGLGTKPEKQQAGKLCWPEMQV</sequence>
<accession>A0A9P0QVL9</accession>
<organism evidence="1 2">
    <name type="scientific">[Candida] railenensis</name>
    <dbReference type="NCBI Taxonomy" id="45579"/>
    <lineage>
        <taxon>Eukaryota</taxon>
        <taxon>Fungi</taxon>
        <taxon>Dikarya</taxon>
        <taxon>Ascomycota</taxon>
        <taxon>Saccharomycotina</taxon>
        <taxon>Pichiomycetes</taxon>
        <taxon>Debaryomycetaceae</taxon>
        <taxon>Kurtzmaniella</taxon>
    </lineage>
</organism>
<dbReference type="AlphaFoldDB" id="A0A9P0QVL9"/>
<keyword evidence="2" id="KW-1185">Reference proteome</keyword>
<comment type="caution">
    <text evidence="1">The sequence shown here is derived from an EMBL/GenBank/DDBJ whole genome shotgun (WGS) entry which is preliminary data.</text>
</comment>